<accession>A0AA87MP11</accession>
<name>A0AA87MP11_9LEPT</name>
<comment type="caution">
    <text evidence="1">The sequence shown here is derived from an EMBL/GenBank/DDBJ whole genome shotgun (WGS) entry which is preliminary data.</text>
</comment>
<reference evidence="1 2" key="1">
    <citation type="journal article" date="2014" name="Int. J. Syst. Evol. Microbiol.">
        <title>Leptospira mayottensis sp. nov., a pathogenic species of the genus Leptospira isolated from humans.</title>
        <authorList>
            <person name="Bourhy P."/>
            <person name="Collet L."/>
            <person name="Brisse S."/>
            <person name="Picardeau M."/>
        </authorList>
    </citation>
    <scope>NUCLEOTIDE SEQUENCE [LARGE SCALE GENOMIC DNA]</scope>
    <source>
        <strain evidence="1 2">200901122</strain>
    </source>
</reference>
<proteinExistence type="predicted"/>
<protein>
    <submittedName>
        <fullName evidence="1">Uncharacterized protein</fullName>
    </submittedName>
</protein>
<evidence type="ECO:0000313" key="1">
    <source>
        <dbReference type="EMBL" id="EKR99887.1"/>
    </source>
</evidence>
<gene>
    <name evidence="1" type="ORF">LEP1GSC125_3100</name>
</gene>
<dbReference type="Proteomes" id="UP000001343">
    <property type="component" value="Unassembled WGS sequence"/>
</dbReference>
<evidence type="ECO:0000313" key="2">
    <source>
        <dbReference type="Proteomes" id="UP000001343"/>
    </source>
</evidence>
<organism evidence="1 2">
    <name type="scientific">Leptospira mayottensis 200901122</name>
    <dbReference type="NCBI Taxonomy" id="1193010"/>
    <lineage>
        <taxon>Bacteria</taxon>
        <taxon>Pseudomonadati</taxon>
        <taxon>Spirochaetota</taxon>
        <taxon>Spirochaetia</taxon>
        <taxon>Leptospirales</taxon>
        <taxon>Leptospiraceae</taxon>
        <taxon>Leptospira</taxon>
    </lineage>
</organism>
<sequence>METKSIHAPYFDLDVTKGPILTYDQKPALDCIFKESYSKSKFLPS</sequence>
<dbReference type="EMBL" id="AKWM02000041">
    <property type="protein sequence ID" value="EKR99887.1"/>
    <property type="molecule type" value="Genomic_DNA"/>
</dbReference>
<dbReference type="AlphaFoldDB" id="A0AA87MP11"/>